<protein>
    <submittedName>
        <fullName evidence="6">Uncharacterized protein</fullName>
    </submittedName>
</protein>
<dbReference type="GO" id="GO:0017056">
    <property type="term" value="F:structural constituent of nuclear pore"/>
    <property type="evidence" value="ECO:0007669"/>
    <property type="project" value="TreeGrafter"/>
</dbReference>
<evidence type="ECO:0000256" key="3">
    <source>
        <dbReference type="ARBA" id="ARBA00023242"/>
    </source>
</evidence>
<keyword evidence="3" id="KW-0539">Nucleus</keyword>
<dbReference type="InterPro" id="IPR021717">
    <property type="entry name" value="Nucleoporin_Nup160"/>
</dbReference>
<evidence type="ECO:0000313" key="7">
    <source>
        <dbReference type="EMBL" id="ERL87044.1"/>
    </source>
</evidence>
<dbReference type="InterPro" id="IPR059141">
    <property type="entry name" value="Beta-prop_Nup120_160"/>
</dbReference>
<dbReference type="Pfam" id="PF23345">
    <property type="entry name" value="NUP160_helical"/>
    <property type="match status" value="1"/>
</dbReference>
<comment type="subcellular location">
    <subcellularLocation>
        <location evidence="1">Nucleus</location>
    </subcellularLocation>
</comment>
<organism evidence="6">
    <name type="scientific">Dendroctonus ponderosae</name>
    <name type="common">Mountain pine beetle</name>
    <dbReference type="NCBI Taxonomy" id="77166"/>
    <lineage>
        <taxon>Eukaryota</taxon>
        <taxon>Metazoa</taxon>
        <taxon>Ecdysozoa</taxon>
        <taxon>Arthropoda</taxon>
        <taxon>Hexapoda</taxon>
        <taxon>Insecta</taxon>
        <taxon>Pterygota</taxon>
        <taxon>Neoptera</taxon>
        <taxon>Endopterygota</taxon>
        <taxon>Coleoptera</taxon>
        <taxon>Polyphaga</taxon>
        <taxon>Cucujiformia</taxon>
        <taxon>Curculionidae</taxon>
        <taxon>Scolytinae</taxon>
        <taxon>Dendroctonus</taxon>
    </lineage>
</organism>
<dbReference type="EMBL" id="KB631903">
    <property type="protein sequence ID" value="ERL87044.1"/>
    <property type="molecule type" value="Genomic_DNA"/>
</dbReference>
<evidence type="ECO:0000313" key="6">
    <source>
        <dbReference type="EMBL" id="ENN75758.1"/>
    </source>
</evidence>
<dbReference type="Proteomes" id="UP000030742">
    <property type="component" value="Unassembled WGS sequence"/>
</dbReference>
<dbReference type="Pfam" id="PF11715">
    <property type="entry name" value="Beta-prop_Nup120_160"/>
    <property type="match status" value="2"/>
</dbReference>
<feature type="non-terminal residue" evidence="6">
    <location>
        <position position="1"/>
    </location>
</feature>
<accession>N6TDE6</accession>
<dbReference type="OMA" id="ISNTHIW"/>
<sequence>MTEFTLGYREVISDQDLFEKWTEITLTTGGTQSTLQDIKATEKANGYSYEDSAKVYTRNRFIYWYVHLCSAVVLLITQHKLNIVIESTLTFSRRIIGDCLELIEHSLDVNLTGNKLKIRFTDSPIIDGLSVRETEENVLILVPTVCSVHRLIFPHPAKFHTQAIDQLPNLASSFYNADAEEAIFTLAYPSSELLLIKLSKEGKSTCQELKGESLMPRFLSGLTEKFRQAFNTHIEAKLAILMAKQSNDNQIISTLIDTIDYEIYILTLTRNGHLKFWSGRNEQCFAVVDVLAEIGLYGSDKLQSGLYHLQSGGRFEKHVSDLIDFALQFNRIWAAWRINDDDCVIYSASFQSRVWTPIVKEVVHDTEVPRNSAECDPRQFYLQHLFHPGRFPLHIINKALGVRIKSTKVSVMISDNIYRKSNLMGTEINLTSVAALKQAICLAIESDTQSCFSEGDVVDHEFLEYSEWCWQKFYSCCIQYHRASLRPLGFMLLPQNSGAILLKKGTFSFLRPMEPLEHMALCSNFFYKSQFINFDVLEYEDGANSGQVLDDLLILFEALVYMENQLSAQFKATFEAELSINLNPERVITQLLETLKTEMEHEQYFGGVVRGFLSKTAVSKQVRKGARTNLQATFFLECSVGFPFAEIC</sequence>
<feature type="domain" description="Nucleoporin Nup120/160 beta-propeller" evidence="4">
    <location>
        <begin position="319"/>
        <end position="517"/>
    </location>
</feature>
<evidence type="ECO:0000259" key="5">
    <source>
        <dbReference type="Pfam" id="PF23345"/>
    </source>
</evidence>
<evidence type="ECO:0000256" key="1">
    <source>
        <dbReference type="ARBA" id="ARBA00004123"/>
    </source>
</evidence>
<gene>
    <name evidence="7" type="ORF">D910_04445</name>
    <name evidence="6" type="ORF">YQE_07717</name>
</gene>
<dbReference type="InterPro" id="IPR056547">
    <property type="entry name" value="NUP160_helical"/>
</dbReference>
<reference evidence="6 8" key="1">
    <citation type="journal article" date="2013" name="Genome Biol.">
        <title>Draft genome of the mountain pine beetle, Dendroctonus ponderosae Hopkins, a major forest pest.</title>
        <authorList>
            <person name="Keeling C.I."/>
            <person name="Yuen M.M."/>
            <person name="Liao N.Y."/>
            <person name="Docking T.R."/>
            <person name="Chan S.K."/>
            <person name="Taylor G.A."/>
            <person name="Palmquist D.L."/>
            <person name="Jackman S.D."/>
            <person name="Nguyen A."/>
            <person name="Li M."/>
            <person name="Henderson H."/>
            <person name="Janes J.K."/>
            <person name="Zhao Y."/>
            <person name="Pandoh P."/>
            <person name="Moore R."/>
            <person name="Sperling F.A."/>
            <person name="Huber D.P."/>
            <person name="Birol I."/>
            <person name="Jones S.J."/>
            <person name="Bohlmann J."/>
        </authorList>
    </citation>
    <scope>NUCLEOTIDE SEQUENCE</scope>
</reference>
<dbReference type="OrthoDB" id="67716at2759"/>
<name>N6TDE6_DENPD</name>
<dbReference type="PANTHER" id="PTHR21286">
    <property type="entry name" value="NUCLEAR PORE COMPLEX PROTEIN NUP160"/>
    <property type="match status" value="1"/>
</dbReference>
<dbReference type="EMBL" id="KB741002">
    <property type="protein sequence ID" value="ENN75758.1"/>
    <property type="molecule type" value="Genomic_DNA"/>
</dbReference>
<dbReference type="PANTHER" id="PTHR21286:SF0">
    <property type="entry name" value="NUCLEAR PORE COMPLEX PROTEIN NUP160"/>
    <property type="match status" value="1"/>
</dbReference>
<proteinExistence type="predicted"/>
<dbReference type="GO" id="GO:0005643">
    <property type="term" value="C:nuclear pore"/>
    <property type="evidence" value="ECO:0007669"/>
    <property type="project" value="UniProtKB-ARBA"/>
</dbReference>
<dbReference type="AlphaFoldDB" id="N6TDE6"/>
<evidence type="ECO:0000256" key="2">
    <source>
        <dbReference type="ARBA" id="ARBA00022448"/>
    </source>
</evidence>
<keyword evidence="2" id="KW-0813">Transport</keyword>
<dbReference type="STRING" id="77166.N6TDE6"/>
<evidence type="ECO:0000259" key="4">
    <source>
        <dbReference type="Pfam" id="PF11715"/>
    </source>
</evidence>
<dbReference type="HOGENOM" id="CLU_382302_0_0_1"/>
<evidence type="ECO:0000313" key="8">
    <source>
        <dbReference type="Proteomes" id="UP000030742"/>
    </source>
</evidence>
<feature type="domain" description="NUP160 helical" evidence="5">
    <location>
        <begin position="548"/>
        <end position="601"/>
    </location>
</feature>
<feature type="domain" description="Nucleoporin Nup120/160 beta-propeller" evidence="4">
    <location>
        <begin position="97"/>
        <end position="293"/>
    </location>
</feature>